<dbReference type="AlphaFoldDB" id="A0A0K0FWI3"/>
<evidence type="ECO:0000313" key="3">
    <source>
        <dbReference type="WBParaSite" id="SVE_1677500.1"/>
    </source>
</evidence>
<keyword evidence="2" id="KW-1185">Reference proteome</keyword>
<reference evidence="3" key="2">
    <citation type="submission" date="2015-08" db="UniProtKB">
        <authorList>
            <consortium name="WormBaseParasite"/>
        </authorList>
    </citation>
    <scope>IDENTIFICATION</scope>
</reference>
<organism evidence="2 3">
    <name type="scientific">Strongyloides venezuelensis</name>
    <name type="common">Threadworm</name>
    <dbReference type="NCBI Taxonomy" id="75913"/>
    <lineage>
        <taxon>Eukaryota</taxon>
        <taxon>Metazoa</taxon>
        <taxon>Ecdysozoa</taxon>
        <taxon>Nematoda</taxon>
        <taxon>Chromadorea</taxon>
        <taxon>Rhabditida</taxon>
        <taxon>Tylenchina</taxon>
        <taxon>Panagrolaimomorpha</taxon>
        <taxon>Strongyloidoidea</taxon>
        <taxon>Strongyloididae</taxon>
        <taxon>Strongyloides</taxon>
    </lineage>
</organism>
<reference evidence="2" key="1">
    <citation type="submission" date="2014-07" db="EMBL/GenBank/DDBJ databases">
        <authorList>
            <person name="Martin A.A"/>
            <person name="De Silva N."/>
        </authorList>
    </citation>
    <scope>NUCLEOTIDE SEQUENCE</scope>
</reference>
<sequence length="52" mass="5854">IEVDSKDKLDDATLASYFAPEEPIKRQTFSKPAPPSKTPRRLIRDLPQTTAI</sequence>
<protein>
    <submittedName>
        <fullName evidence="3">TPX2_importin domain-containing protein</fullName>
    </submittedName>
</protein>
<proteinExistence type="predicted"/>
<dbReference type="WBParaSite" id="SVE_1677500.1">
    <property type="protein sequence ID" value="SVE_1677500.1"/>
    <property type="gene ID" value="SVE_1677500"/>
</dbReference>
<dbReference type="Proteomes" id="UP000035680">
    <property type="component" value="Unassembled WGS sequence"/>
</dbReference>
<feature type="region of interest" description="Disordered" evidence="1">
    <location>
        <begin position="23"/>
        <end position="52"/>
    </location>
</feature>
<evidence type="ECO:0000313" key="2">
    <source>
        <dbReference type="Proteomes" id="UP000035680"/>
    </source>
</evidence>
<evidence type="ECO:0000256" key="1">
    <source>
        <dbReference type="SAM" id="MobiDB-lite"/>
    </source>
</evidence>
<accession>A0A0K0FWI3</accession>
<dbReference type="STRING" id="75913.A0A0K0FWI3"/>
<name>A0A0K0FWI3_STRVS</name>